<evidence type="ECO:0000313" key="3">
    <source>
        <dbReference type="EMBL" id="SHJ58678.1"/>
    </source>
</evidence>
<dbReference type="STRING" id="1121301.SAMN02745912_00414"/>
<dbReference type="InterPro" id="IPR052713">
    <property type="entry name" value="FeoA"/>
</dbReference>
<dbReference type="RefSeq" id="WP_073146726.1">
    <property type="nucleotide sequence ID" value="NZ_FRAG01000003.1"/>
</dbReference>
<dbReference type="EMBL" id="FRAG01000003">
    <property type="protein sequence ID" value="SHJ58678.1"/>
    <property type="molecule type" value="Genomic_DNA"/>
</dbReference>
<dbReference type="AlphaFoldDB" id="A0A1M6KIB0"/>
<dbReference type="Pfam" id="PF04023">
    <property type="entry name" value="FeoA"/>
    <property type="match status" value="1"/>
</dbReference>
<evidence type="ECO:0000313" key="4">
    <source>
        <dbReference type="Proteomes" id="UP000184465"/>
    </source>
</evidence>
<organism evidence="3 4">
    <name type="scientific">Paramaledivibacter caminithermalis (strain DSM 15212 / CIP 107654 / DViRD3)</name>
    <name type="common">Clostridium caminithermale</name>
    <dbReference type="NCBI Taxonomy" id="1121301"/>
    <lineage>
        <taxon>Bacteria</taxon>
        <taxon>Bacillati</taxon>
        <taxon>Bacillota</taxon>
        <taxon>Clostridia</taxon>
        <taxon>Peptostreptococcales</taxon>
        <taxon>Caminicellaceae</taxon>
        <taxon>Paramaledivibacter</taxon>
    </lineage>
</organism>
<dbReference type="InterPro" id="IPR008988">
    <property type="entry name" value="Transcriptional_repressor_C"/>
</dbReference>
<dbReference type="InterPro" id="IPR038157">
    <property type="entry name" value="FeoA_core_dom"/>
</dbReference>
<name>A0A1M6KIB0_PARC5</name>
<dbReference type="Gene3D" id="2.30.30.90">
    <property type="match status" value="1"/>
</dbReference>
<dbReference type="Proteomes" id="UP000184465">
    <property type="component" value="Unassembled WGS sequence"/>
</dbReference>
<dbReference type="OrthoDB" id="9811076at2"/>
<accession>A0A1M6KIB0</accession>
<keyword evidence="1" id="KW-0408">Iron</keyword>
<gene>
    <name evidence="3" type="ORF">SAMN02745912_00414</name>
</gene>
<dbReference type="PANTHER" id="PTHR42954">
    <property type="entry name" value="FE(2+) TRANSPORT PROTEIN A"/>
    <property type="match status" value="1"/>
</dbReference>
<protein>
    <submittedName>
        <fullName evidence="3">Ferrous iron transport protein A</fullName>
    </submittedName>
</protein>
<reference evidence="4" key="1">
    <citation type="submission" date="2016-11" db="EMBL/GenBank/DDBJ databases">
        <authorList>
            <person name="Varghese N."/>
            <person name="Submissions S."/>
        </authorList>
    </citation>
    <scope>NUCLEOTIDE SEQUENCE [LARGE SCALE GENOMIC DNA]</scope>
    <source>
        <strain evidence="4">DSM 15212 / CIP 107654 / DViRD3</strain>
    </source>
</reference>
<evidence type="ECO:0000259" key="2">
    <source>
        <dbReference type="SMART" id="SM00899"/>
    </source>
</evidence>
<dbReference type="GO" id="GO:0046914">
    <property type="term" value="F:transition metal ion binding"/>
    <property type="evidence" value="ECO:0007669"/>
    <property type="project" value="InterPro"/>
</dbReference>
<sequence>MLLSNAKIGSKVKVISLQSTGLLRRRMLDLGLIPGTQIEVIRQSPLGDPIAYGIKGAQIALRKEEAKHIKVDSME</sequence>
<proteinExistence type="predicted"/>
<dbReference type="SUPFAM" id="SSF50037">
    <property type="entry name" value="C-terminal domain of transcriptional repressors"/>
    <property type="match status" value="1"/>
</dbReference>
<dbReference type="InterPro" id="IPR007167">
    <property type="entry name" value="Fe-transptr_FeoA-like"/>
</dbReference>
<feature type="domain" description="Ferrous iron transporter FeoA-like" evidence="2">
    <location>
        <begin position="1"/>
        <end position="73"/>
    </location>
</feature>
<evidence type="ECO:0000256" key="1">
    <source>
        <dbReference type="ARBA" id="ARBA00023004"/>
    </source>
</evidence>
<dbReference type="PANTHER" id="PTHR42954:SF2">
    <property type="entry name" value="FE(2+) TRANSPORT PROTEIN A"/>
    <property type="match status" value="1"/>
</dbReference>
<keyword evidence="4" id="KW-1185">Reference proteome</keyword>
<dbReference type="SMART" id="SM00899">
    <property type="entry name" value="FeoA"/>
    <property type="match status" value="1"/>
</dbReference>